<organism evidence="1">
    <name type="scientific">hydrothermal vent metagenome</name>
    <dbReference type="NCBI Taxonomy" id="652676"/>
    <lineage>
        <taxon>unclassified sequences</taxon>
        <taxon>metagenomes</taxon>
        <taxon>ecological metagenomes</taxon>
    </lineage>
</organism>
<evidence type="ECO:0008006" key="2">
    <source>
        <dbReference type="Google" id="ProtNLM"/>
    </source>
</evidence>
<sequence>MKLSEDRISHLSHLICDGIWKDDLVDYTNEHEALKEIKRTITEYLHLGDEADEAARAKIRSLSKDVPEGSPEWDILYRKYLAEETAKKTF</sequence>
<reference evidence="1" key="1">
    <citation type="submission" date="2018-06" db="EMBL/GenBank/DDBJ databases">
        <authorList>
            <person name="Zhirakovskaya E."/>
        </authorList>
    </citation>
    <scope>NUCLEOTIDE SEQUENCE</scope>
</reference>
<dbReference type="InterPro" id="IPR007463">
    <property type="entry name" value="DUF507"/>
</dbReference>
<name>A0A3B0R709_9ZZZZ</name>
<dbReference type="EMBL" id="UOEA01000076">
    <property type="protein sequence ID" value="VAV84876.1"/>
    <property type="molecule type" value="Genomic_DNA"/>
</dbReference>
<accession>A0A3B0R709</accession>
<proteinExistence type="predicted"/>
<protein>
    <recommendedName>
        <fullName evidence="2">DUF507 domain-containing protein</fullName>
    </recommendedName>
</protein>
<gene>
    <name evidence="1" type="ORF">MNBD_DELTA01-576</name>
</gene>
<evidence type="ECO:0000313" key="1">
    <source>
        <dbReference type="EMBL" id="VAV84876.1"/>
    </source>
</evidence>
<dbReference type="Pfam" id="PF04368">
    <property type="entry name" value="DUF507"/>
    <property type="match status" value="1"/>
</dbReference>
<dbReference type="AlphaFoldDB" id="A0A3B0R709"/>